<protein>
    <submittedName>
        <fullName evidence="1">DUF3108 domain-containing protein</fullName>
    </submittedName>
</protein>
<comment type="caution">
    <text evidence="1">The sequence shown here is derived from an EMBL/GenBank/DDBJ whole genome shotgun (WGS) entry which is preliminary data.</text>
</comment>
<dbReference type="Pfam" id="PF11306">
    <property type="entry name" value="DUF3108"/>
    <property type="match status" value="1"/>
</dbReference>
<organism evidence="1 2">
    <name type="scientific">Fulvivirga marina</name>
    <dbReference type="NCBI Taxonomy" id="2494733"/>
    <lineage>
        <taxon>Bacteria</taxon>
        <taxon>Pseudomonadati</taxon>
        <taxon>Bacteroidota</taxon>
        <taxon>Cytophagia</taxon>
        <taxon>Cytophagales</taxon>
        <taxon>Fulvivirgaceae</taxon>
        <taxon>Fulvivirga</taxon>
    </lineage>
</organism>
<evidence type="ECO:0000313" key="2">
    <source>
        <dbReference type="Proteomes" id="UP000614216"/>
    </source>
</evidence>
<sequence>MGYRKVPLLKIVTNMKNFVSLFFITIILSSFTSGDEKVYEEIPHESFQKGEVLDYKVSFGIFNIGSAKMLIRDNYYRVNHRDCYKVDIYGKTTGMVDWVAKVDDHWGAYVDTAALVPHISYRIIKEGKYRKNEIVRFDHRTNLIEAKVKDKKTGEYKEPNYYAAPENIRDMLAGYLYLRTINFSKMDEGDIFTMKGFFEDTFYELDVKYRGKEVVKTKAGKFNAIKLEPIMPENKLFDGEDSILAWISDDKNKIPLKVEAKMFIGSTGVELSGYKNLRNEVSILR</sequence>
<proteinExistence type="predicted"/>
<accession>A0A937G1Y4</accession>
<name>A0A937G1Y4_9BACT</name>
<reference evidence="1" key="1">
    <citation type="submission" date="2021-01" db="EMBL/GenBank/DDBJ databases">
        <title>Fulvivirga kasyanovii gen. nov., sp nov., a novel member of the phylum Bacteroidetes isolated from seawater in a mussel farm.</title>
        <authorList>
            <person name="Zhao L.-H."/>
            <person name="Wang Z.-J."/>
        </authorList>
    </citation>
    <scope>NUCLEOTIDE SEQUENCE</scope>
    <source>
        <strain evidence="1">29W222</strain>
    </source>
</reference>
<dbReference type="Proteomes" id="UP000614216">
    <property type="component" value="Unassembled WGS sequence"/>
</dbReference>
<dbReference type="EMBL" id="JAEUGD010000066">
    <property type="protein sequence ID" value="MBL6449127.1"/>
    <property type="molecule type" value="Genomic_DNA"/>
</dbReference>
<gene>
    <name evidence="1" type="ORF">JMN32_22640</name>
</gene>
<evidence type="ECO:0000313" key="1">
    <source>
        <dbReference type="EMBL" id="MBL6449127.1"/>
    </source>
</evidence>
<dbReference type="AlphaFoldDB" id="A0A937G1Y4"/>
<dbReference type="InterPro" id="IPR021457">
    <property type="entry name" value="DUF3108"/>
</dbReference>
<keyword evidence="2" id="KW-1185">Reference proteome</keyword>